<dbReference type="OrthoDB" id="556502at2"/>
<reference evidence="2 3" key="1">
    <citation type="submission" date="2018-01" db="EMBL/GenBank/DDBJ databases">
        <title>Whole genome sequencing of Histamine producing bacteria.</title>
        <authorList>
            <person name="Butler K."/>
        </authorList>
    </citation>
    <scope>NUCLEOTIDE SEQUENCE [LARGE SCALE GENOMIC DNA]</scope>
    <source>
        <strain evidence="2 3">DSM 24669</strain>
    </source>
</reference>
<dbReference type="RefSeq" id="WP_048897181.1">
    <property type="nucleotide sequence ID" value="NZ_AP024852.1"/>
</dbReference>
<evidence type="ECO:0000313" key="3">
    <source>
        <dbReference type="Proteomes" id="UP000240481"/>
    </source>
</evidence>
<dbReference type="GO" id="GO:0016788">
    <property type="term" value="F:hydrolase activity, acting on ester bonds"/>
    <property type="evidence" value="ECO:0007669"/>
    <property type="project" value="InterPro"/>
</dbReference>
<dbReference type="SUPFAM" id="SSF53474">
    <property type="entry name" value="alpha/beta-Hydrolases"/>
    <property type="match status" value="1"/>
</dbReference>
<dbReference type="Gene3D" id="3.40.50.1820">
    <property type="entry name" value="alpha/beta hydrolase"/>
    <property type="match status" value="1"/>
</dbReference>
<comment type="caution">
    <text evidence="2">The sequence shown here is derived from an EMBL/GenBank/DDBJ whole genome shotgun (WGS) entry which is preliminary data.</text>
</comment>
<dbReference type="InterPro" id="IPR012908">
    <property type="entry name" value="PGAP1-ab_dom-like"/>
</dbReference>
<dbReference type="STRING" id="680026.AB733_01550"/>
<dbReference type="InterPro" id="IPR029058">
    <property type="entry name" value="AB_hydrolase_fold"/>
</dbReference>
<gene>
    <name evidence="2" type="ORF">C9I94_03445</name>
</gene>
<name>A0A0J8Y426_9GAMM</name>
<organism evidence="2 3">
    <name type="scientific">Photobacterium swingsii</name>
    <dbReference type="NCBI Taxonomy" id="680026"/>
    <lineage>
        <taxon>Bacteria</taxon>
        <taxon>Pseudomonadati</taxon>
        <taxon>Pseudomonadota</taxon>
        <taxon>Gammaproteobacteria</taxon>
        <taxon>Vibrionales</taxon>
        <taxon>Vibrionaceae</taxon>
        <taxon>Photobacterium</taxon>
    </lineage>
</organism>
<dbReference type="AlphaFoldDB" id="A0A0J8Y426"/>
<evidence type="ECO:0000313" key="2">
    <source>
        <dbReference type="EMBL" id="PSW27047.1"/>
    </source>
</evidence>
<protein>
    <recommendedName>
        <fullName evidence="1">GPI inositol-deacylase PGAP1-like alpha/beta domain-containing protein</fullName>
    </recommendedName>
</protein>
<dbReference type="EMBL" id="PYLZ01000001">
    <property type="protein sequence ID" value="PSW27047.1"/>
    <property type="molecule type" value="Genomic_DNA"/>
</dbReference>
<feature type="domain" description="GPI inositol-deacylase PGAP1-like alpha/beta" evidence="1">
    <location>
        <begin position="161"/>
        <end position="257"/>
    </location>
</feature>
<dbReference type="Proteomes" id="UP000240481">
    <property type="component" value="Unassembled WGS sequence"/>
</dbReference>
<dbReference type="Pfam" id="PF07819">
    <property type="entry name" value="PGAP1"/>
    <property type="match status" value="1"/>
</dbReference>
<sequence length="353" mass="39077">MFSKDNFSKKFQSLLDDVNTRLKQNTELAQTSIKNLLENGGSSYPAAAVVATLNGLFGDTLLEKKHRFAQRMSIRDQKQDLVLEKSQLERQLSDVQPRIILCVHGWCMSDVQWTRKGIDHGRQLAQFGYTPVYLRYNTGRHISENGEDFSHFLEQLITEWPCEVKELVLLGHSMGGLVSRSACHYAQQHDHSWLSALTTLVTLGSPHNGAPLAKLACWLDAQIDDTPSLKAFASIADVRSNGSRDLSRGVIFHEAWRDGQQGVFSHIPLPPNVKCFAAASCLGSDIHDEKNRLLGDGLVPVASALGEARGHISRLGFPLDNLWVAGGISHLGLLNDPQVVQQVQSWILVNSPD</sequence>
<evidence type="ECO:0000259" key="1">
    <source>
        <dbReference type="Pfam" id="PF07819"/>
    </source>
</evidence>
<proteinExistence type="predicted"/>
<keyword evidence="3" id="KW-1185">Reference proteome</keyword>
<accession>A0A0J8Y426</accession>